<proteinExistence type="predicted"/>
<dbReference type="Pfam" id="PF03610">
    <property type="entry name" value="EIIA-man"/>
    <property type="match status" value="1"/>
</dbReference>
<gene>
    <name evidence="9" type="ORF">J2S15_003966</name>
</gene>
<keyword evidence="6" id="KW-0598">Phosphotransferase system</keyword>
<dbReference type="CDD" id="cd00006">
    <property type="entry name" value="PTS_IIA_man"/>
    <property type="match status" value="1"/>
</dbReference>
<evidence type="ECO:0000256" key="2">
    <source>
        <dbReference type="ARBA" id="ARBA00022448"/>
    </source>
</evidence>
<evidence type="ECO:0000313" key="9">
    <source>
        <dbReference type="EMBL" id="MDQ0363205.1"/>
    </source>
</evidence>
<dbReference type="EMBL" id="JAUSUR010000010">
    <property type="protein sequence ID" value="MDQ0363205.1"/>
    <property type="molecule type" value="Genomic_DNA"/>
</dbReference>
<accession>A0ABU0E8J2</accession>
<evidence type="ECO:0000256" key="6">
    <source>
        <dbReference type="ARBA" id="ARBA00022683"/>
    </source>
</evidence>
<reference evidence="9 10" key="1">
    <citation type="submission" date="2023-07" db="EMBL/GenBank/DDBJ databases">
        <title>Genomic Encyclopedia of Type Strains, Phase IV (KMG-IV): sequencing the most valuable type-strain genomes for metagenomic binning, comparative biology and taxonomic classification.</title>
        <authorList>
            <person name="Goeker M."/>
        </authorList>
    </citation>
    <scope>NUCLEOTIDE SEQUENCE [LARGE SCALE GENOMIC DNA]</scope>
    <source>
        <strain evidence="9 10">DSM 16784</strain>
    </source>
</reference>
<evidence type="ECO:0000256" key="7">
    <source>
        <dbReference type="ARBA" id="ARBA00022777"/>
    </source>
</evidence>
<dbReference type="Proteomes" id="UP001230220">
    <property type="component" value="Unassembled WGS sequence"/>
</dbReference>
<evidence type="ECO:0000313" key="10">
    <source>
        <dbReference type="Proteomes" id="UP001230220"/>
    </source>
</evidence>
<dbReference type="InterPro" id="IPR036662">
    <property type="entry name" value="PTS_EIIA_man-typ_sf"/>
</dbReference>
<keyword evidence="5" id="KW-0808">Transferase</keyword>
<sequence length="139" mass="14943">MIAMLIVTHGDLAKALVSSAHLIMGESSLTESQGLYHGENIEGLKDTVKDSITNLHEKSEGDGVIILTDLFGGSPSNAIARALHELGDNVKAECITGVNLPILLEAANCKSYMNLDELKNHCINAGKDNILCLKERLNF</sequence>
<dbReference type="SUPFAM" id="SSF53062">
    <property type="entry name" value="PTS system fructose IIA component-like"/>
    <property type="match status" value="1"/>
</dbReference>
<evidence type="ECO:0000256" key="3">
    <source>
        <dbReference type="ARBA" id="ARBA00022490"/>
    </source>
</evidence>
<keyword evidence="4" id="KW-0762">Sugar transport</keyword>
<organism evidence="9 10">
    <name type="scientific">Breznakia pachnodae</name>
    <dbReference type="NCBI Taxonomy" id="265178"/>
    <lineage>
        <taxon>Bacteria</taxon>
        <taxon>Bacillati</taxon>
        <taxon>Bacillota</taxon>
        <taxon>Erysipelotrichia</taxon>
        <taxon>Erysipelotrichales</taxon>
        <taxon>Erysipelotrichaceae</taxon>
        <taxon>Breznakia</taxon>
    </lineage>
</organism>
<comment type="subcellular location">
    <subcellularLocation>
        <location evidence="1">Cytoplasm</location>
    </subcellularLocation>
</comment>
<dbReference type="PANTHER" id="PTHR33799:SF1">
    <property type="entry name" value="PTS SYSTEM MANNOSE-SPECIFIC EIIAB COMPONENT-RELATED"/>
    <property type="match status" value="1"/>
</dbReference>
<evidence type="ECO:0000256" key="4">
    <source>
        <dbReference type="ARBA" id="ARBA00022597"/>
    </source>
</evidence>
<dbReference type="PROSITE" id="PS51096">
    <property type="entry name" value="PTS_EIIA_TYPE_4"/>
    <property type="match status" value="1"/>
</dbReference>
<keyword evidence="10" id="KW-1185">Reference proteome</keyword>
<dbReference type="InterPro" id="IPR051471">
    <property type="entry name" value="Bacterial_PTS_sugar_comp"/>
</dbReference>
<keyword evidence="3" id="KW-0963">Cytoplasm</keyword>
<keyword evidence="2" id="KW-0813">Transport</keyword>
<dbReference type="PANTHER" id="PTHR33799">
    <property type="entry name" value="PTS PERMEASE-RELATED-RELATED"/>
    <property type="match status" value="1"/>
</dbReference>
<name>A0ABU0E8J2_9FIRM</name>
<keyword evidence="7" id="KW-0418">Kinase</keyword>
<evidence type="ECO:0000259" key="8">
    <source>
        <dbReference type="PROSITE" id="PS51096"/>
    </source>
</evidence>
<evidence type="ECO:0000256" key="5">
    <source>
        <dbReference type="ARBA" id="ARBA00022679"/>
    </source>
</evidence>
<dbReference type="RefSeq" id="WP_307411962.1">
    <property type="nucleotide sequence ID" value="NZ_JAUSUR010000010.1"/>
</dbReference>
<comment type="caution">
    <text evidence="9">The sequence shown here is derived from an EMBL/GenBank/DDBJ whole genome shotgun (WGS) entry which is preliminary data.</text>
</comment>
<evidence type="ECO:0000256" key="1">
    <source>
        <dbReference type="ARBA" id="ARBA00004496"/>
    </source>
</evidence>
<dbReference type="InterPro" id="IPR033887">
    <property type="entry name" value="PTS_IIA_man"/>
</dbReference>
<dbReference type="Gene3D" id="3.40.50.510">
    <property type="entry name" value="Phosphotransferase system, mannose-type IIA component"/>
    <property type="match status" value="1"/>
</dbReference>
<protein>
    <submittedName>
        <fullName evidence="9">PTS system mannose-specific IIA component</fullName>
    </submittedName>
</protein>
<dbReference type="InterPro" id="IPR004701">
    <property type="entry name" value="PTS_EIIA_man-typ"/>
</dbReference>
<feature type="domain" description="PTS EIIA type-4" evidence="8">
    <location>
        <begin position="1"/>
        <end position="130"/>
    </location>
</feature>